<evidence type="ECO:0000313" key="7">
    <source>
        <dbReference type="EMBL" id="BET24737.1"/>
    </source>
</evidence>
<protein>
    <submittedName>
        <fullName evidence="7">O-antigen ligase</fullName>
    </submittedName>
</protein>
<accession>A0AA86IX48</accession>
<gene>
    <name evidence="7" type="ORF">RGQ30_02380</name>
</gene>
<evidence type="ECO:0000256" key="4">
    <source>
        <dbReference type="ARBA" id="ARBA00023136"/>
    </source>
</evidence>
<feature type="transmembrane region" description="Helical" evidence="5">
    <location>
        <begin position="6"/>
        <end position="34"/>
    </location>
</feature>
<dbReference type="AlphaFoldDB" id="A0AA86IX48"/>
<evidence type="ECO:0000259" key="6">
    <source>
        <dbReference type="Pfam" id="PF04932"/>
    </source>
</evidence>
<name>A0AA86IX48_9BURK</name>
<dbReference type="InterPro" id="IPR051533">
    <property type="entry name" value="WaaL-like"/>
</dbReference>
<dbReference type="PANTHER" id="PTHR37422:SF13">
    <property type="entry name" value="LIPOPOLYSACCHARIDE BIOSYNTHESIS PROTEIN PA4999-RELATED"/>
    <property type="match status" value="1"/>
</dbReference>
<feature type="transmembrane region" description="Helical" evidence="5">
    <location>
        <begin position="145"/>
        <end position="166"/>
    </location>
</feature>
<comment type="subcellular location">
    <subcellularLocation>
        <location evidence="1">Membrane</location>
        <topology evidence="1">Multi-pass membrane protein</topology>
    </subcellularLocation>
</comment>
<feature type="transmembrane region" description="Helical" evidence="5">
    <location>
        <begin position="321"/>
        <end position="343"/>
    </location>
</feature>
<feature type="transmembrane region" description="Helical" evidence="5">
    <location>
        <begin position="225"/>
        <end position="243"/>
    </location>
</feature>
<evidence type="ECO:0000256" key="2">
    <source>
        <dbReference type="ARBA" id="ARBA00022692"/>
    </source>
</evidence>
<feature type="transmembrane region" description="Helical" evidence="5">
    <location>
        <begin position="355"/>
        <end position="374"/>
    </location>
</feature>
<organism evidence="7 8">
    <name type="scientific">Limnobacter thiooxidans</name>
    <dbReference type="NCBI Taxonomy" id="131080"/>
    <lineage>
        <taxon>Bacteria</taxon>
        <taxon>Pseudomonadati</taxon>
        <taxon>Pseudomonadota</taxon>
        <taxon>Betaproteobacteria</taxon>
        <taxon>Burkholderiales</taxon>
        <taxon>Burkholderiaceae</taxon>
        <taxon>Limnobacter</taxon>
    </lineage>
</organism>
<dbReference type="RefSeq" id="WP_130557031.1">
    <property type="nucleotide sequence ID" value="NZ_AP028947.1"/>
</dbReference>
<evidence type="ECO:0000313" key="8">
    <source>
        <dbReference type="Proteomes" id="UP001329151"/>
    </source>
</evidence>
<dbReference type="Pfam" id="PF04932">
    <property type="entry name" value="Wzy_C"/>
    <property type="match status" value="1"/>
</dbReference>
<feature type="transmembrane region" description="Helical" evidence="5">
    <location>
        <begin position="46"/>
        <end position="68"/>
    </location>
</feature>
<keyword evidence="3 5" id="KW-1133">Transmembrane helix</keyword>
<dbReference type="Proteomes" id="UP001329151">
    <property type="component" value="Chromosome"/>
</dbReference>
<keyword evidence="7" id="KW-0436">Ligase</keyword>
<evidence type="ECO:0000256" key="1">
    <source>
        <dbReference type="ARBA" id="ARBA00004141"/>
    </source>
</evidence>
<feature type="domain" description="O-antigen ligase-related" evidence="6">
    <location>
        <begin position="188"/>
        <end position="337"/>
    </location>
</feature>
<evidence type="ECO:0000256" key="3">
    <source>
        <dbReference type="ARBA" id="ARBA00022989"/>
    </source>
</evidence>
<sequence length="401" mass="43493">MNIAAYAVAGAAFFVSIKPAPTNLLLLVCLLAVLVGRQTRTRFVELMAHPVGWGSIAFFALLCLSQLYSVSSWTQAADYITKYARLAYIPFLAAALLTPKDAYRVLYAFLAGVLLTLVLSYLNAFVPDFCLDVGLEGCGPPDNPFVFKSHITHGFFMAVGAGLLAFFAHQLFMNKGRVGLIVLLFALALAAAINVLLMIDGRTGWLVFLIFPAVLLARRIGWKGLVLAAVLGSVVLVAMGLFLPEVRVLVDQAHQEYQTWLASGGVSAGRSGMRLTYYARAIEAIALQPWFGYGLGGVENALNLKGVAGGIFALNNPHNQYLLFSLQVGLVGVLVYLVYYASVMRHTLIHSPMPAVVWSFFVAFAVGNLFNSFHFDMSEGVLFALGVAVFWSLSLAAHPKR</sequence>
<keyword evidence="2 5" id="KW-0812">Transmembrane</keyword>
<feature type="transmembrane region" description="Helical" evidence="5">
    <location>
        <begin position="178"/>
        <end position="197"/>
    </location>
</feature>
<proteinExistence type="predicted"/>
<dbReference type="KEGG" id="lto:RGQ30_02380"/>
<keyword evidence="4 5" id="KW-0472">Membrane</keyword>
<dbReference type="GO" id="GO:0016020">
    <property type="term" value="C:membrane"/>
    <property type="evidence" value="ECO:0007669"/>
    <property type="project" value="UniProtKB-SubCell"/>
</dbReference>
<dbReference type="PANTHER" id="PTHR37422">
    <property type="entry name" value="TEICHURONIC ACID BIOSYNTHESIS PROTEIN TUAE"/>
    <property type="match status" value="1"/>
</dbReference>
<feature type="transmembrane region" description="Helical" evidence="5">
    <location>
        <begin position="203"/>
        <end position="218"/>
    </location>
</feature>
<dbReference type="EMBL" id="AP028947">
    <property type="protein sequence ID" value="BET24737.1"/>
    <property type="molecule type" value="Genomic_DNA"/>
</dbReference>
<reference evidence="7 8" key="1">
    <citation type="submission" date="2023-10" db="EMBL/GenBank/DDBJ databases">
        <title>Complete Genome Sequence of Limnobacter thiooxidans CS-K2T, Isolated from freshwater lake sediments in Bavaria, Germany.</title>
        <authorList>
            <person name="Naruki M."/>
            <person name="Watanabe A."/>
            <person name="Warashina T."/>
            <person name="Morita T."/>
            <person name="Arakawa K."/>
        </authorList>
    </citation>
    <scope>NUCLEOTIDE SEQUENCE [LARGE SCALE GENOMIC DNA]</scope>
    <source>
        <strain evidence="7 8">CS-K2</strain>
    </source>
</reference>
<keyword evidence="8" id="KW-1185">Reference proteome</keyword>
<evidence type="ECO:0000256" key="5">
    <source>
        <dbReference type="SAM" id="Phobius"/>
    </source>
</evidence>
<dbReference type="GO" id="GO:0016874">
    <property type="term" value="F:ligase activity"/>
    <property type="evidence" value="ECO:0007669"/>
    <property type="project" value="UniProtKB-KW"/>
</dbReference>
<feature type="transmembrane region" description="Helical" evidence="5">
    <location>
        <begin position="380"/>
        <end position="397"/>
    </location>
</feature>
<feature type="transmembrane region" description="Helical" evidence="5">
    <location>
        <begin position="105"/>
        <end position="125"/>
    </location>
</feature>
<dbReference type="InterPro" id="IPR007016">
    <property type="entry name" value="O-antigen_ligase-rel_domated"/>
</dbReference>